<comment type="subcellular location">
    <subcellularLocation>
        <location evidence="1">Cell membrane</location>
        <topology evidence="1">Multi-pass membrane protein</topology>
    </subcellularLocation>
</comment>
<feature type="transmembrane region" description="Helical" evidence="6">
    <location>
        <begin position="18"/>
        <end position="40"/>
    </location>
</feature>
<feature type="transmembrane region" description="Helical" evidence="6">
    <location>
        <begin position="46"/>
        <end position="69"/>
    </location>
</feature>
<dbReference type="Pfam" id="PF03899">
    <property type="entry name" value="ATP-synt_I"/>
    <property type="match status" value="1"/>
</dbReference>
<name>A0A291HV82_9GAMM</name>
<dbReference type="Proteomes" id="UP000217763">
    <property type="component" value="Chromosome"/>
</dbReference>
<gene>
    <name evidence="7" type="ORF">AN401_19015</name>
</gene>
<dbReference type="EMBL" id="CP012621">
    <property type="protein sequence ID" value="ATG76054.1"/>
    <property type="molecule type" value="Genomic_DNA"/>
</dbReference>
<dbReference type="GO" id="GO:0005886">
    <property type="term" value="C:plasma membrane"/>
    <property type="evidence" value="ECO:0007669"/>
    <property type="project" value="UniProtKB-SubCell"/>
</dbReference>
<feature type="transmembrane region" description="Helical" evidence="6">
    <location>
        <begin position="81"/>
        <end position="105"/>
    </location>
</feature>
<dbReference type="KEGG" id="zdf:AN401_19015"/>
<evidence type="ECO:0000256" key="1">
    <source>
        <dbReference type="ARBA" id="ARBA00004651"/>
    </source>
</evidence>
<sequence>MSGVVVKQKKWLLSDRQVALVILFCQLLLVVAVATLFFYLQGEAAARSALLGGGIYWVPQCLFSVRVLVHSAERSTPGSVVADFYSGAGIKLGSTILLFVVVLKYMEVLHAPLYTAYALALLMQWILSFTLNNRY</sequence>
<evidence type="ECO:0000256" key="6">
    <source>
        <dbReference type="SAM" id="Phobius"/>
    </source>
</evidence>
<keyword evidence="4 6" id="KW-1133">Transmembrane helix</keyword>
<protein>
    <submittedName>
        <fullName evidence="7">ATP F0F1 synthase subunit I</fullName>
    </submittedName>
</protein>
<accession>A0A291HV82</accession>
<proteinExistence type="predicted"/>
<keyword evidence="8" id="KW-1185">Reference proteome</keyword>
<evidence type="ECO:0000313" key="8">
    <source>
        <dbReference type="Proteomes" id="UP000217763"/>
    </source>
</evidence>
<evidence type="ECO:0000313" key="7">
    <source>
        <dbReference type="EMBL" id="ATG76054.1"/>
    </source>
</evidence>
<dbReference type="InterPro" id="IPR005598">
    <property type="entry name" value="ATP_synth_I"/>
</dbReference>
<keyword evidence="3 6" id="KW-0812">Transmembrane</keyword>
<evidence type="ECO:0000256" key="2">
    <source>
        <dbReference type="ARBA" id="ARBA00022475"/>
    </source>
</evidence>
<feature type="transmembrane region" description="Helical" evidence="6">
    <location>
        <begin position="111"/>
        <end position="131"/>
    </location>
</feature>
<dbReference type="AlphaFoldDB" id="A0A291HV82"/>
<reference evidence="8" key="1">
    <citation type="submission" date="2015-09" db="EMBL/GenBank/DDBJ databases">
        <authorList>
            <person name="Shao Z."/>
            <person name="Wang L."/>
        </authorList>
    </citation>
    <scope>NUCLEOTIDE SEQUENCE [LARGE SCALE GENOMIC DNA]</scope>
    <source>
        <strain evidence="8">F13-1</strain>
    </source>
</reference>
<evidence type="ECO:0000256" key="4">
    <source>
        <dbReference type="ARBA" id="ARBA00022989"/>
    </source>
</evidence>
<evidence type="ECO:0000256" key="5">
    <source>
        <dbReference type="ARBA" id="ARBA00023136"/>
    </source>
</evidence>
<keyword evidence="5 6" id="KW-0472">Membrane</keyword>
<keyword evidence="2" id="KW-1003">Cell membrane</keyword>
<evidence type="ECO:0000256" key="3">
    <source>
        <dbReference type="ARBA" id="ARBA00022692"/>
    </source>
</evidence>
<organism evidence="7 8">
    <name type="scientific">Zobellella denitrificans</name>
    <dbReference type="NCBI Taxonomy" id="347534"/>
    <lineage>
        <taxon>Bacteria</taxon>
        <taxon>Pseudomonadati</taxon>
        <taxon>Pseudomonadota</taxon>
        <taxon>Gammaproteobacteria</taxon>
        <taxon>Aeromonadales</taxon>
        <taxon>Aeromonadaceae</taxon>
        <taxon>Zobellella</taxon>
    </lineage>
</organism>